<gene>
    <name evidence="2" type="ORF">IV74_GL001619</name>
</gene>
<organism evidence="2 3">
    <name type="scientific">Carnobacterium divergens DSM 20623</name>
    <dbReference type="NCBI Taxonomy" id="1449336"/>
    <lineage>
        <taxon>Bacteria</taxon>
        <taxon>Bacillati</taxon>
        <taxon>Bacillota</taxon>
        <taxon>Bacilli</taxon>
        <taxon>Lactobacillales</taxon>
        <taxon>Carnobacteriaceae</taxon>
        <taxon>Carnobacterium</taxon>
    </lineage>
</organism>
<evidence type="ECO:0000313" key="2">
    <source>
        <dbReference type="EMBL" id="KRN57671.1"/>
    </source>
</evidence>
<dbReference type="EMBL" id="JQBS01000003">
    <property type="protein sequence ID" value="KRN57671.1"/>
    <property type="molecule type" value="Genomic_DNA"/>
</dbReference>
<evidence type="ECO:0000313" key="3">
    <source>
        <dbReference type="Proteomes" id="UP000051658"/>
    </source>
</evidence>
<dbReference type="PATRIC" id="fig|1449336.4.peg.1651"/>
<comment type="caution">
    <text evidence="2">The sequence shown here is derived from an EMBL/GenBank/DDBJ whole genome shotgun (WGS) entry which is preliminary data.</text>
</comment>
<name>A0A0R2I6Q1_CARDV</name>
<dbReference type="Proteomes" id="UP000051658">
    <property type="component" value="Unassembled WGS sequence"/>
</dbReference>
<sequence>MKATQFNELTKLSFLGEFFFFLISASQLTFFLTIKVDVGLFRNNQKNKSLDDCLF</sequence>
<keyword evidence="3" id="KW-1185">Reference proteome</keyword>
<reference evidence="2 3" key="1">
    <citation type="journal article" date="2015" name="Genome Announc.">
        <title>Expanding the biotechnology potential of lactobacilli through comparative genomics of 213 strains and associated genera.</title>
        <authorList>
            <person name="Sun Z."/>
            <person name="Harris H.M."/>
            <person name="McCann A."/>
            <person name="Guo C."/>
            <person name="Argimon S."/>
            <person name="Zhang W."/>
            <person name="Yang X."/>
            <person name="Jeffery I.B."/>
            <person name="Cooney J.C."/>
            <person name="Kagawa T.F."/>
            <person name="Liu W."/>
            <person name="Song Y."/>
            <person name="Salvetti E."/>
            <person name="Wrobel A."/>
            <person name="Rasinkangas P."/>
            <person name="Parkhill J."/>
            <person name="Rea M.C."/>
            <person name="O'Sullivan O."/>
            <person name="Ritari J."/>
            <person name="Douillard F.P."/>
            <person name="Paul Ross R."/>
            <person name="Yang R."/>
            <person name="Briner A.E."/>
            <person name="Felis G.E."/>
            <person name="de Vos W.M."/>
            <person name="Barrangou R."/>
            <person name="Klaenhammer T.R."/>
            <person name="Caufield P.W."/>
            <person name="Cui Y."/>
            <person name="Zhang H."/>
            <person name="O'Toole P.W."/>
        </authorList>
    </citation>
    <scope>NUCLEOTIDE SEQUENCE [LARGE SCALE GENOMIC DNA]</scope>
    <source>
        <strain evidence="2 3">DSM 20623</strain>
    </source>
</reference>
<keyword evidence="1" id="KW-0472">Membrane</keyword>
<keyword evidence="1" id="KW-1133">Transmembrane helix</keyword>
<proteinExistence type="predicted"/>
<keyword evidence="1" id="KW-0812">Transmembrane</keyword>
<dbReference type="AlphaFoldDB" id="A0A0R2I6Q1"/>
<evidence type="ECO:0000256" key="1">
    <source>
        <dbReference type="SAM" id="Phobius"/>
    </source>
</evidence>
<accession>A0A0R2I6Q1</accession>
<feature type="transmembrane region" description="Helical" evidence="1">
    <location>
        <begin position="12"/>
        <end position="34"/>
    </location>
</feature>
<protein>
    <submittedName>
        <fullName evidence="2">Uncharacterized protein</fullName>
    </submittedName>
</protein>